<accession>A0AAD3RZ25</accession>
<evidence type="ECO:0000256" key="4">
    <source>
        <dbReference type="ARBA" id="ARBA00023125"/>
    </source>
</evidence>
<feature type="domain" description="Calmodulin binding protein central" evidence="9">
    <location>
        <begin position="286"/>
        <end position="351"/>
    </location>
</feature>
<dbReference type="InterPro" id="IPR012416">
    <property type="entry name" value="CBP60"/>
</dbReference>
<evidence type="ECO:0000256" key="7">
    <source>
        <dbReference type="ARBA" id="ARBA00023242"/>
    </source>
</evidence>
<dbReference type="GO" id="GO:0043565">
    <property type="term" value="F:sequence-specific DNA binding"/>
    <property type="evidence" value="ECO:0007669"/>
    <property type="project" value="TreeGrafter"/>
</dbReference>
<keyword evidence="3" id="KW-0805">Transcription regulation</keyword>
<dbReference type="InterPro" id="IPR046831">
    <property type="entry name" value="Calmodulin_bind_N"/>
</dbReference>
<evidence type="ECO:0000313" key="11">
    <source>
        <dbReference type="EMBL" id="GMH01309.1"/>
    </source>
</evidence>
<name>A0AAD3RZ25_NEPGR</name>
<organism evidence="11 12">
    <name type="scientific">Nepenthes gracilis</name>
    <name type="common">Slender pitcher plant</name>
    <dbReference type="NCBI Taxonomy" id="150966"/>
    <lineage>
        <taxon>Eukaryota</taxon>
        <taxon>Viridiplantae</taxon>
        <taxon>Streptophyta</taxon>
        <taxon>Embryophyta</taxon>
        <taxon>Tracheophyta</taxon>
        <taxon>Spermatophyta</taxon>
        <taxon>Magnoliopsida</taxon>
        <taxon>eudicotyledons</taxon>
        <taxon>Gunneridae</taxon>
        <taxon>Pentapetalae</taxon>
        <taxon>Caryophyllales</taxon>
        <taxon>Nepenthaceae</taxon>
        <taxon>Nepenthes</taxon>
    </lineage>
</organism>
<dbReference type="GO" id="GO:0005516">
    <property type="term" value="F:calmodulin binding"/>
    <property type="evidence" value="ECO:0007669"/>
    <property type="project" value="InterPro"/>
</dbReference>
<dbReference type="PANTHER" id="PTHR31713">
    <property type="entry name" value="OS02G0177800 PROTEIN"/>
    <property type="match status" value="1"/>
</dbReference>
<keyword evidence="4" id="KW-0238">DNA-binding</keyword>
<comment type="similarity">
    <text evidence="2">Belongs to the plant ACBP60 protein family.</text>
</comment>
<evidence type="ECO:0008006" key="13">
    <source>
        <dbReference type="Google" id="ProtNLM"/>
    </source>
</evidence>
<dbReference type="GO" id="GO:0005634">
    <property type="term" value="C:nucleus"/>
    <property type="evidence" value="ECO:0007669"/>
    <property type="project" value="UniProtKB-SubCell"/>
</dbReference>
<feature type="domain" description="Calmodulin binding protein-like N-terminal" evidence="8">
    <location>
        <begin position="127"/>
        <end position="273"/>
    </location>
</feature>
<evidence type="ECO:0000313" key="12">
    <source>
        <dbReference type="Proteomes" id="UP001279734"/>
    </source>
</evidence>
<evidence type="ECO:0000259" key="10">
    <source>
        <dbReference type="Pfam" id="PF20452"/>
    </source>
</evidence>
<dbReference type="Pfam" id="PF20451">
    <property type="entry name" value="Calmod_bind_M"/>
    <property type="match status" value="1"/>
</dbReference>
<dbReference type="InterPro" id="IPR046830">
    <property type="entry name" value="Calmod_bind_M"/>
</dbReference>
<keyword evidence="6" id="KW-0804">Transcription</keyword>
<evidence type="ECO:0000259" key="8">
    <source>
        <dbReference type="Pfam" id="PF07887"/>
    </source>
</evidence>
<comment type="subcellular location">
    <subcellularLocation>
        <location evidence="1">Nucleus</location>
    </subcellularLocation>
</comment>
<gene>
    <name evidence="11" type="ORF">Nepgr_003148</name>
</gene>
<dbReference type="InterPro" id="IPR046829">
    <property type="entry name" value="Calmod_bind_C"/>
</dbReference>
<proteinExistence type="inferred from homology"/>
<dbReference type="GO" id="GO:0003700">
    <property type="term" value="F:DNA-binding transcription factor activity"/>
    <property type="evidence" value="ECO:0007669"/>
    <property type="project" value="TreeGrafter"/>
</dbReference>
<keyword evidence="5" id="KW-0010">Activator</keyword>
<evidence type="ECO:0000259" key="9">
    <source>
        <dbReference type="Pfam" id="PF20451"/>
    </source>
</evidence>
<evidence type="ECO:0000256" key="1">
    <source>
        <dbReference type="ARBA" id="ARBA00004123"/>
    </source>
</evidence>
<evidence type="ECO:0000256" key="3">
    <source>
        <dbReference type="ARBA" id="ARBA00023015"/>
    </source>
</evidence>
<dbReference type="Proteomes" id="UP001279734">
    <property type="component" value="Unassembled WGS sequence"/>
</dbReference>
<evidence type="ECO:0000256" key="5">
    <source>
        <dbReference type="ARBA" id="ARBA00023159"/>
    </source>
</evidence>
<dbReference type="AlphaFoldDB" id="A0AAD3RZ25"/>
<dbReference type="PANTHER" id="PTHR31713:SF14">
    <property type="entry name" value="CALMODULIN-BINDING PROTEIN 60 A"/>
    <property type="match status" value="1"/>
</dbReference>
<dbReference type="GO" id="GO:0080142">
    <property type="term" value="P:regulation of salicylic acid biosynthetic process"/>
    <property type="evidence" value="ECO:0007669"/>
    <property type="project" value="TreeGrafter"/>
</dbReference>
<sequence length="611" mass="69063">MLFSSFPDIPTPLRLNDRYYFEYCCYYAEFRCCSRLWISEMSQKRHQDDDRNEGSSEAKDSPEDKRRKLTFGSVVQEAMLFRKLQHMLEPLVRKIVKEEVELALTKHVIDFKRNCGIDVFSSEPKCLQLKFINALSLPVFTGTRIEGEDGSAIKVAVVDALTDEIANSGPESSAKVEIVVLEGDFDSDEGESWTKEEFQNNIVKEREGKKPLLTGDVYLNLKDGVGFVGEVSFTDNSSWTRSRRFRLGARLSGNSDGARVKEAKTEPFIVRDHRGELYKKHYPPKLSDEVWRLEKIGKDGAFHKRLNKERVKTVKDFLIMLHLQPARLRDILGSGMSAKMWEATVEHARTCVLDTRVFLYCPPTSEPIKGVAFNEAGQVIGLLSGSQYSPVDKLSEIEKHDAHDLVVSASRNLGSVKAFDDRNSLLGFISNVTGACTLDPQKTDNSDGSKLLASEKNDRFNYVHQNVSSPDIPSSFYPLGRMSSSDNYGLEEIESLDLRFDQPLELSAQVPYSICDTESMARAFCDDGHPGFLDTASSTQSPNTMLECIPNFHSPVSGFSQPCFAPTAARGAQRRWKLIFSVLQWFFIMRIVVRRARGKMREILSLPQQRH</sequence>
<comment type="caution">
    <text evidence="11">The sequence shown here is derived from an EMBL/GenBank/DDBJ whole genome shotgun (WGS) entry which is preliminary data.</text>
</comment>
<dbReference type="EMBL" id="BSYO01000002">
    <property type="protein sequence ID" value="GMH01309.1"/>
    <property type="molecule type" value="Genomic_DNA"/>
</dbReference>
<reference evidence="11" key="1">
    <citation type="submission" date="2023-05" db="EMBL/GenBank/DDBJ databases">
        <title>Nepenthes gracilis genome sequencing.</title>
        <authorList>
            <person name="Fukushima K."/>
        </authorList>
    </citation>
    <scope>NUCLEOTIDE SEQUENCE</scope>
    <source>
        <strain evidence="11">SING2019-196</strain>
    </source>
</reference>
<keyword evidence="7" id="KW-0539">Nucleus</keyword>
<keyword evidence="12" id="KW-1185">Reference proteome</keyword>
<feature type="domain" description="Calmodulin binding protein C-terminal" evidence="10">
    <location>
        <begin position="357"/>
        <end position="417"/>
    </location>
</feature>
<evidence type="ECO:0000256" key="2">
    <source>
        <dbReference type="ARBA" id="ARBA00007214"/>
    </source>
</evidence>
<evidence type="ECO:0000256" key="6">
    <source>
        <dbReference type="ARBA" id="ARBA00023163"/>
    </source>
</evidence>
<dbReference type="Pfam" id="PF20452">
    <property type="entry name" value="Calmod_bind_C"/>
    <property type="match status" value="1"/>
</dbReference>
<protein>
    <recommendedName>
        <fullName evidence="13">Calmodulin-binding protein 60 A-like</fullName>
    </recommendedName>
</protein>
<dbReference type="Pfam" id="PF07887">
    <property type="entry name" value="Calmodulin_bind"/>
    <property type="match status" value="1"/>
</dbReference>